<organism evidence="6 7">
    <name type="scientific">Actibacterium pelagium</name>
    <dbReference type="NCBI Taxonomy" id="2029103"/>
    <lineage>
        <taxon>Bacteria</taxon>
        <taxon>Pseudomonadati</taxon>
        <taxon>Pseudomonadota</taxon>
        <taxon>Alphaproteobacteria</taxon>
        <taxon>Rhodobacterales</taxon>
        <taxon>Roseobacteraceae</taxon>
        <taxon>Actibacterium</taxon>
    </lineage>
</organism>
<comment type="caution">
    <text evidence="6">The sequence shown here is derived from an EMBL/GenBank/DDBJ whole genome shotgun (WGS) entry which is preliminary data.</text>
</comment>
<evidence type="ECO:0000256" key="3">
    <source>
        <dbReference type="ARBA" id="ARBA00015086"/>
    </source>
</evidence>
<dbReference type="EMBL" id="BMKN01000002">
    <property type="protein sequence ID" value="GGE54692.1"/>
    <property type="molecule type" value="Genomic_DNA"/>
</dbReference>
<evidence type="ECO:0000256" key="5">
    <source>
        <dbReference type="HAMAP-Rule" id="MF_00656"/>
    </source>
</evidence>
<dbReference type="NCBIfam" id="TIGR02107">
    <property type="entry name" value="PQQ_syn_pqqA"/>
    <property type="match status" value="1"/>
</dbReference>
<comment type="pathway">
    <text evidence="1 5">Cofactor biosynthesis; pyrroloquinoline quinone biosynthesis.</text>
</comment>
<evidence type="ECO:0000313" key="7">
    <source>
        <dbReference type="Proteomes" id="UP000606730"/>
    </source>
</evidence>
<proteinExistence type="inferred from homology"/>
<keyword evidence="7" id="KW-1185">Reference proteome</keyword>
<dbReference type="Pfam" id="PF08042">
    <property type="entry name" value="PqqA"/>
    <property type="match status" value="1"/>
</dbReference>
<gene>
    <name evidence="5" type="primary">pqqA</name>
    <name evidence="6" type="ORF">GCM10011517_22950</name>
</gene>
<comment type="similarity">
    <text evidence="2 5">Belongs to the PqqA family.</text>
</comment>
<reference evidence="6" key="2">
    <citation type="submission" date="2020-09" db="EMBL/GenBank/DDBJ databases">
        <authorList>
            <person name="Sun Q."/>
            <person name="Zhou Y."/>
        </authorList>
    </citation>
    <scope>NUCLEOTIDE SEQUENCE</scope>
    <source>
        <strain evidence="6">CGMCC 1.16012</strain>
    </source>
</reference>
<dbReference type="HAMAP" id="MF_00656">
    <property type="entry name" value="PQQ_syn_PqqA"/>
    <property type="match status" value="1"/>
</dbReference>
<sequence>MRNTTFVRGVGTNYDQWVIVRLMPPLVMCWGAKLLGGTIMAWTAPKLKEVNCGMEINMYSPAEGEGREYEQDLF</sequence>
<protein>
    <recommendedName>
        <fullName evidence="3 5">Coenzyme PQQ synthesis protein A</fullName>
    </recommendedName>
    <alternativeName>
        <fullName evidence="5">Pyrroloquinoline quinone biosynthesis protein A</fullName>
    </alternativeName>
</protein>
<dbReference type="GO" id="GO:0018189">
    <property type="term" value="P:pyrroloquinoline quinone biosynthetic process"/>
    <property type="evidence" value="ECO:0007669"/>
    <property type="project" value="UniProtKB-UniRule"/>
</dbReference>
<accession>A0A917AHZ4</accession>
<dbReference type="Proteomes" id="UP000606730">
    <property type="component" value="Unassembled WGS sequence"/>
</dbReference>
<reference evidence="6" key="1">
    <citation type="journal article" date="2014" name="Int. J. Syst. Evol. Microbiol.">
        <title>Complete genome sequence of Corynebacterium casei LMG S-19264T (=DSM 44701T), isolated from a smear-ripened cheese.</title>
        <authorList>
            <consortium name="US DOE Joint Genome Institute (JGI-PGF)"/>
            <person name="Walter F."/>
            <person name="Albersmeier A."/>
            <person name="Kalinowski J."/>
            <person name="Ruckert C."/>
        </authorList>
    </citation>
    <scope>NUCLEOTIDE SEQUENCE</scope>
    <source>
        <strain evidence="6">CGMCC 1.16012</strain>
    </source>
</reference>
<dbReference type="AlphaFoldDB" id="A0A917AHZ4"/>
<feature type="cross-link" description="Pyrroloquinoline quinone (Glu-Tyr)" evidence="5">
    <location>
        <begin position="55"/>
        <end position="59"/>
    </location>
</feature>
<dbReference type="InterPro" id="IPR011725">
    <property type="entry name" value="PQQ_synth_PqqA"/>
</dbReference>
<evidence type="ECO:0000313" key="6">
    <source>
        <dbReference type="EMBL" id="GGE54692.1"/>
    </source>
</evidence>
<evidence type="ECO:0000256" key="4">
    <source>
        <dbReference type="ARBA" id="ARBA00022905"/>
    </source>
</evidence>
<evidence type="ECO:0000256" key="1">
    <source>
        <dbReference type="ARBA" id="ARBA00004886"/>
    </source>
</evidence>
<comment type="function">
    <text evidence="5">Required for coenzyme pyrroloquinoline quinone (PQQ) biosynthesis. PQQ is probably formed by cross-linking a specific glutamate to a specific tyrosine residue and excising these residues from the peptide.</text>
</comment>
<name>A0A917AHZ4_9RHOB</name>
<keyword evidence="4 5" id="KW-0884">PQQ biosynthesis</keyword>
<evidence type="ECO:0000256" key="2">
    <source>
        <dbReference type="ARBA" id="ARBA00009325"/>
    </source>
</evidence>